<dbReference type="Pfam" id="PF16347">
    <property type="entry name" value="SGSH_C"/>
    <property type="match status" value="1"/>
</dbReference>
<proteinExistence type="predicted"/>
<gene>
    <name evidence="2" type="ORF">NYR54_08700</name>
</gene>
<sequence length="115" mass="13474">MTMVRKGDWKLVHFVDSDEGQLFDLWVDPQEVNNRWDDPECADVKQSRLLEILNWRIQSNRITQGFWRYLTSPVLGAILGAAKALCCLRYRDSEPDRMKNGLAQLHCPLLCRIRK</sequence>
<evidence type="ECO:0000313" key="3">
    <source>
        <dbReference type="Proteomes" id="UP001149009"/>
    </source>
</evidence>
<protein>
    <submittedName>
        <fullName evidence="2">DUF4976 domain-containing protein</fullName>
    </submittedName>
</protein>
<dbReference type="InterPro" id="IPR032506">
    <property type="entry name" value="SGSH_C"/>
</dbReference>
<accession>A0A9X2X7I2</accession>
<dbReference type="InterPro" id="IPR017850">
    <property type="entry name" value="Alkaline_phosphatase_core_sf"/>
</dbReference>
<evidence type="ECO:0000313" key="2">
    <source>
        <dbReference type="EMBL" id="MCT8990370.1"/>
    </source>
</evidence>
<feature type="domain" description="N-sulphoglucosamine sulphohydrolase C-terminal" evidence="1">
    <location>
        <begin position="4"/>
        <end position="47"/>
    </location>
</feature>
<organism evidence="2 3">
    <name type="scientific">Chelativorans petroleitrophicus</name>
    <dbReference type="NCBI Taxonomy" id="2975484"/>
    <lineage>
        <taxon>Bacteria</taxon>
        <taxon>Pseudomonadati</taxon>
        <taxon>Pseudomonadota</taxon>
        <taxon>Alphaproteobacteria</taxon>
        <taxon>Hyphomicrobiales</taxon>
        <taxon>Phyllobacteriaceae</taxon>
        <taxon>Chelativorans</taxon>
    </lineage>
</organism>
<dbReference type="Proteomes" id="UP001149009">
    <property type="component" value="Unassembled WGS sequence"/>
</dbReference>
<dbReference type="Gene3D" id="3.40.720.10">
    <property type="entry name" value="Alkaline Phosphatase, subunit A"/>
    <property type="match status" value="1"/>
</dbReference>
<dbReference type="EMBL" id="JAODNV010000009">
    <property type="protein sequence ID" value="MCT8990370.1"/>
    <property type="molecule type" value="Genomic_DNA"/>
</dbReference>
<evidence type="ECO:0000259" key="1">
    <source>
        <dbReference type="Pfam" id="PF16347"/>
    </source>
</evidence>
<comment type="caution">
    <text evidence="2">The sequence shown here is derived from an EMBL/GenBank/DDBJ whole genome shotgun (WGS) entry which is preliminary data.</text>
</comment>
<dbReference type="SUPFAM" id="SSF53649">
    <property type="entry name" value="Alkaline phosphatase-like"/>
    <property type="match status" value="1"/>
</dbReference>
<name>A0A9X2X7I2_9HYPH</name>
<reference evidence="2" key="1">
    <citation type="submission" date="2022-08" db="EMBL/GenBank/DDBJ databases">
        <title>Chelativorans sichuanense sp. nov., a paraffin oil-degrading bacterium isolated from a mixture of oil-based drill cuttings and paddy soil.</title>
        <authorList>
            <person name="Yu J."/>
            <person name="Liu H."/>
            <person name="Chen Q."/>
        </authorList>
    </citation>
    <scope>NUCLEOTIDE SEQUENCE</scope>
    <source>
        <strain evidence="2">SCAU 2101</strain>
    </source>
</reference>
<dbReference type="AlphaFoldDB" id="A0A9X2X7I2"/>
<keyword evidence="3" id="KW-1185">Reference proteome</keyword>